<name>A0ABN1I4F4_9GAMM</name>
<organism evidence="2 3">
    <name type="scientific">Marinobacterium maritimum</name>
    <dbReference type="NCBI Taxonomy" id="500162"/>
    <lineage>
        <taxon>Bacteria</taxon>
        <taxon>Pseudomonadati</taxon>
        <taxon>Pseudomonadota</taxon>
        <taxon>Gammaproteobacteria</taxon>
        <taxon>Oceanospirillales</taxon>
        <taxon>Oceanospirillaceae</taxon>
        <taxon>Marinobacterium</taxon>
    </lineage>
</organism>
<reference evidence="2 3" key="1">
    <citation type="journal article" date="2019" name="Int. J. Syst. Evol. Microbiol.">
        <title>The Global Catalogue of Microorganisms (GCM) 10K type strain sequencing project: providing services to taxonomists for standard genome sequencing and annotation.</title>
        <authorList>
            <consortium name="The Broad Institute Genomics Platform"/>
            <consortium name="The Broad Institute Genome Sequencing Center for Infectious Disease"/>
            <person name="Wu L."/>
            <person name="Ma J."/>
        </authorList>
    </citation>
    <scope>NUCLEOTIDE SEQUENCE [LARGE SCALE GENOMIC DNA]</scope>
    <source>
        <strain evidence="2 3">JCM 15134</strain>
    </source>
</reference>
<dbReference type="Gene3D" id="3.40.50.1820">
    <property type="entry name" value="alpha/beta hydrolase"/>
    <property type="match status" value="1"/>
</dbReference>
<keyword evidence="2" id="KW-0378">Hydrolase</keyword>
<dbReference type="PANTHER" id="PTHR43798">
    <property type="entry name" value="MONOACYLGLYCEROL LIPASE"/>
    <property type="match status" value="1"/>
</dbReference>
<accession>A0ABN1I4F4</accession>
<dbReference type="InterPro" id="IPR029058">
    <property type="entry name" value="AB_hydrolase_fold"/>
</dbReference>
<dbReference type="Pfam" id="PF00561">
    <property type="entry name" value="Abhydrolase_1"/>
    <property type="match status" value="1"/>
</dbReference>
<feature type="domain" description="AB hydrolase-1" evidence="1">
    <location>
        <begin position="22"/>
        <end position="262"/>
    </location>
</feature>
<protein>
    <submittedName>
        <fullName evidence="2">Alpha/beta hydrolase</fullName>
    </submittedName>
</protein>
<dbReference type="SUPFAM" id="SSF53474">
    <property type="entry name" value="alpha/beta-Hydrolases"/>
    <property type="match status" value="1"/>
</dbReference>
<dbReference type="GO" id="GO:0016787">
    <property type="term" value="F:hydrolase activity"/>
    <property type="evidence" value="ECO:0007669"/>
    <property type="project" value="UniProtKB-KW"/>
</dbReference>
<sequence length="277" mass="32263">METLLSSDQHPIRYISLGRGQTIIFLHGWTSGSREWLPFANELSDRQHTFCWDARGHGQHPTPPLESMQMSRMADDLECLMEHHGIRDVVLVGHSMGALIAWEYIRNYGLGRLAGLCIVDQSPKLVTDQDWPLGIYGDFDYDRNQAFIQRLDENFAEGVLELAANGLNARSRDNYSQNSRGFQQMRDYLRGLNGPALTHCWDSLTQQDYRDLLPRIDRPTLMVYGDTSQFYTREVPEWIEAQLPHPELHIYSQADHSPHLWHKEQFAHHLRQWLRKL</sequence>
<evidence type="ECO:0000313" key="2">
    <source>
        <dbReference type="EMBL" id="GAA0685487.1"/>
    </source>
</evidence>
<dbReference type="InterPro" id="IPR050266">
    <property type="entry name" value="AB_hydrolase_sf"/>
</dbReference>
<dbReference type="RefSeq" id="WP_343802873.1">
    <property type="nucleotide sequence ID" value="NZ_BAAAET010000001.1"/>
</dbReference>
<dbReference type="Proteomes" id="UP001499915">
    <property type="component" value="Unassembled WGS sequence"/>
</dbReference>
<keyword evidence="3" id="KW-1185">Reference proteome</keyword>
<proteinExistence type="predicted"/>
<dbReference type="PANTHER" id="PTHR43798:SF33">
    <property type="entry name" value="HYDROLASE, PUTATIVE (AFU_ORTHOLOGUE AFUA_2G14860)-RELATED"/>
    <property type="match status" value="1"/>
</dbReference>
<evidence type="ECO:0000313" key="3">
    <source>
        <dbReference type="Proteomes" id="UP001499915"/>
    </source>
</evidence>
<comment type="caution">
    <text evidence="2">The sequence shown here is derived from an EMBL/GenBank/DDBJ whole genome shotgun (WGS) entry which is preliminary data.</text>
</comment>
<gene>
    <name evidence="2" type="ORF">GCM10009104_08880</name>
</gene>
<dbReference type="InterPro" id="IPR000073">
    <property type="entry name" value="AB_hydrolase_1"/>
</dbReference>
<dbReference type="EMBL" id="BAAAET010000001">
    <property type="protein sequence ID" value="GAA0685487.1"/>
    <property type="molecule type" value="Genomic_DNA"/>
</dbReference>
<evidence type="ECO:0000259" key="1">
    <source>
        <dbReference type="Pfam" id="PF00561"/>
    </source>
</evidence>